<comment type="caution">
    <text evidence="3">The sequence shown here is derived from an EMBL/GenBank/DDBJ whole genome shotgun (WGS) entry which is preliminary data.</text>
</comment>
<sequence length="679" mass="73695">MNTQNELLKNALGNIASREFPEGTTLLRGQPSGSARMISQWKRHPALAIALALIALATVAFCFFKLFFDPGLIGVRNAGLGTNPNSSAAPTLLPPTPTSGLAEVPPTMLDQSQTRQGVTINLEWIALNNTGLVAGFRISGLQEGQTIGIPEAGFENVEAQDFRGRILQLYSGEVLTGEFTSLQVVNDPRAKNGVDLNLQIPLTDAQGNVIDTFVFPLENIPANSTSPRAGQFSRADKIDNVMVRLDWAKLSPDMTQLKFCYTLPKDAEPLNKSDIRIQSGYPAEQHTQGTAADELLPAPGEDGMACTIAQFNRNFVDEDTPVLVTIDRIGEMTRTWTLLVEPTGRGPFSEISAATPTPRPTPDSQGASTLNANLIWAYADKQRIALEMKFDGWQDSFMVQSFSGKDAQGSAIEGYAMPYREDDPSDYLLQLSYVPGMLNDDGTVSMQLDVPVYDSSQPDLPLASFRFDLNDLQVYPEISREINQSVTANGITMQLVGIRYTPSFSTIILCYNKPPNVGSNGDWWPGHKQMTLTIGEIKTTFDSGFFLTDSDPRYSGKPSQPSDLPSIPDGRCIELGFPVGNLASENAQTATLVIPQLEVSQPEVIPQEDIDAANALLQEQGIQVEQHVFFSGSGGGGGGPSIIQKPAGMSDETALEKLYQALGYQYAGPWVLTFELPAE</sequence>
<evidence type="ECO:0000313" key="3">
    <source>
        <dbReference type="EMBL" id="REG06250.1"/>
    </source>
</evidence>
<accession>A0A347ZQ40</accession>
<keyword evidence="2" id="KW-1133">Transmembrane helix</keyword>
<dbReference type="EMBL" id="QUMS01000004">
    <property type="protein sequence ID" value="REG06250.1"/>
    <property type="molecule type" value="Genomic_DNA"/>
</dbReference>
<gene>
    <name evidence="3" type="ORF">DFR64_2682</name>
</gene>
<dbReference type="AlphaFoldDB" id="A0A347ZQ40"/>
<dbReference type="RefSeq" id="WP_116225948.1">
    <property type="nucleotide sequence ID" value="NZ_AP018437.1"/>
</dbReference>
<evidence type="ECO:0000256" key="2">
    <source>
        <dbReference type="SAM" id="Phobius"/>
    </source>
</evidence>
<keyword evidence="4" id="KW-1185">Reference proteome</keyword>
<feature type="transmembrane region" description="Helical" evidence="2">
    <location>
        <begin position="46"/>
        <end position="68"/>
    </location>
</feature>
<protein>
    <submittedName>
        <fullName evidence="3">Uncharacterized protein</fullName>
    </submittedName>
</protein>
<keyword evidence="2" id="KW-0812">Transmembrane</keyword>
<evidence type="ECO:0000313" key="4">
    <source>
        <dbReference type="Proteomes" id="UP000256388"/>
    </source>
</evidence>
<organism evidence="3 4">
    <name type="scientific">Pelolinea submarina</name>
    <dbReference type="NCBI Taxonomy" id="913107"/>
    <lineage>
        <taxon>Bacteria</taxon>
        <taxon>Bacillati</taxon>
        <taxon>Chloroflexota</taxon>
        <taxon>Anaerolineae</taxon>
        <taxon>Anaerolineales</taxon>
        <taxon>Anaerolineaceae</taxon>
        <taxon>Pelolinea</taxon>
    </lineage>
</organism>
<feature type="region of interest" description="Disordered" evidence="1">
    <location>
        <begin position="347"/>
        <end position="366"/>
    </location>
</feature>
<evidence type="ECO:0000256" key="1">
    <source>
        <dbReference type="SAM" id="MobiDB-lite"/>
    </source>
</evidence>
<reference evidence="3 4" key="1">
    <citation type="submission" date="2018-08" db="EMBL/GenBank/DDBJ databases">
        <title>Genomic Encyclopedia of Type Strains, Phase IV (KMG-IV): sequencing the most valuable type-strain genomes for metagenomic binning, comparative biology and taxonomic classification.</title>
        <authorList>
            <person name="Goeker M."/>
        </authorList>
    </citation>
    <scope>NUCLEOTIDE SEQUENCE [LARGE SCALE GENOMIC DNA]</scope>
    <source>
        <strain evidence="3 4">DSM 23923</strain>
    </source>
</reference>
<name>A0A347ZQ40_9CHLR</name>
<dbReference type="Proteomes" id="UP000256388">
    <property type="component" value="Unassembled WGS sequence"/>
</dbReference>
<keyword evidence="2" id="KW-0472">Membrane</keyword>
<proteinExistence type="predicted"/>